<dbReference type="InterPro" id="IPR023635">
    <property type="entry name" value="Peptide_deformylase"/>
</dbReference>
<dbReference type="PANTHER" id="PTHR10458:SF2">
    <property type="entry name" value="PEPTIDE DEFORMYLASE, MITOCHONDRIAL"/>
    <property type="match status" value="1"/>
</dbReference>
<evidence type="ECO:0000256" key="3">
    <source>
        <dbReference type="ARBA" id="ARBA00022801"/>
    </source>
</evidence>
<dbReference type="PANTHER" id="PTHR10458">
    <property type="entry name" value="PEPTIDE DEFORMYLASE"/>
    <property type="match status" value="1"/>
</dbReference>
<keyword evidence="5 6" id="KW-0408">Iron</keyword>
<keyword evidence="2 6" id="KW-0479">Metal-binding</keyword>
<dbReference type="Proteomes" id="UP000654257">
    <property type="component" value="Unassembled WGS sequence"/>
</dbReference>
<dbReference type="Gene3D" id="3.90.45.10">
    <property type="entry name" value="Peptide deformylase"/>
    <property type="match status" value="1"/>
</dbReference>
<comment type="function">
    <text evidence="6">Removes the formyl group from the N-terminal Met of newly synthesized proteins. Requires at least a dipeptide for an efficient rate of reaction. N-terminal L-methionine is a prerequisite for activity but the enzyme has broad specificity at other positions.</text>
</comment>
<reference evidence="7" key="2">
    <citation type="submission" date="2020-09" db="EMBL/GenBank/DDBJ databases">
        <authorList>
            <person name="Sun Q."/>
            <person name="Sedlacek I."/>
        </authorList>
    </citation>
    <scope>NUCLEOTIDE SEQUENCE</scope>
    <source>
        <strain evidence="7">CCM 7905</strain>
    </source>
</reference>
<dbReference type="Pfam" id="PF01327">
    <property type="entry name" value="Pep_deformylase"/>
    <property type="match status" value="1"/>
</dbReference>
<organism evidence="7 8">
    <name type="scientific">Rhodococcoides trifolii</name>
    <dbReference type="NCBI Taxonomy" id="908250"/>
    <lineage>
        <taxon>Bacteria</taxon>
        <taxon>Bacillati</taxon>
        <taxon>Actinomycetota</taxon>
        <taxon>Actinomycetes</taxon>
        <taxon>Mycobacteriales</taxon>
        <taxon>Nocardiaceae</taxon>
        <taxon>Rhodococcoides</taxon>
    </lineage>
</organism>
<evidence type="ECO:0000256" key="5">
    <source>
        <dbReference type="ARBA" id="ARBA00023004"/>
    </source>
</evidence>
<evidence type="ECO:0000256" key="4">
    <source>
        <dbReference type="ARBA" id="ARBA00022917"/>
    </source>
</evidence>
<evidence type="ECO:0000256" key="6">
    <source>
        <dbReference type="HAMAP-Rule" id="MF_00163"/>
    </source>
</evidence>
<sequence length="210" mass="22852">MTERDIATIVDAVLASAVGDVVPIVTAGDPVLRTRATEYDFTLPQATFGRLLTVMRATMYDAPGVGLAAPQVGIPLQVAVIEDLYDVDAGVAEVRERTPQPFRVLVNPTYEGIDGSRSFYEGCLSMPGYQAVVRRHAGVRLRCRDESGAEVDERFDGWPARIVQHETDHLAGTLYIDRAEIRSLAENATYARRWADPSPASAADALGFSL</sequence>
<dbReference type="GO" id="GO:0042586">
    <property type="term" value="F:peptide deformylase activity"/>
    <property type="evidence" value="ECO:0007669"/>
    <property type="project" value="UniProtKB-UniRule"/>
</dbReference>
<dbReference type="PRINTS" id="PR01576">
    <property type="entry name" value="PDEFORMYLASE"/>
</dbReference>
<dbReference type="CDD" id="cd00487">
    <property type="entry name" value="Pep_deformylase"/>
    <property type="match status" value="1"/>
</dbReference>
<dbReference type="GO" id="GO:0006412">
    <property type="term" value="P:translation"/>
    <property type="evidence" value="ECO:0007669"/>
    <property type="project" value="UniProtKB-UniRule"/>
</dbReference>
<evidence type="ECO:0000313" key="7">
    <source>
        <dbReference type="EMBL" id="GGG05562.1"/>
    </source>
</evidence>
<evidence type="ECO:0000256" key="2">
    <source>
        <dbReference type="ARBA" id="ARBA00022723"/>
    </source>
</evidence>
<dbReference type="AlphaFoldDB" id="A0A917FSY6"/>
<dbReference type="PIRSF" id="PIRSF004749">
    <property type="entry name" value="Pep_def"/>
    <property type="match status" value="1"/>
</dbReference>
<protein>
    <recommendedName>
        <fullName evidence="6">Peptide deformylase</fullName>
        <shortName evidence="6">PDF</shortName>
        <ecNumber evidence="6">3.5.1.88</ecNumber>
    </recommendedName>
    <alternativeName>
        <fullName evidence="6">Polypeptide deformylase</fullName>
    </alternativeName>
</protein>
<comment type="catalytic activity">
    <reaction evidence="6">
        <text>N-terminal N-formyl-L-methionyl-[peptide] + H2O = N-terminal L-methionyl-[peptide] + formate</text>
        <dbReference type="Rhea" id="RHEA:24420"/>
        <dbReference type="Rhea" id="RHEA-COMP:10639"/>
        <dbReference type="Rhea" id="RHEA-COMP:10640"/>
        <dbReference type="ChEBI" id="CHEBI:15377"/>
        <dbReference type="ChEBI" id="CHEBI:15740"/>
        <dbReference type="ChEBI" id="CHEBI:49298"/>
        <dbReference type="ChEBI" id="CHEBI:64731"/>
        <dbReference type="EC" id="3.5.1.88"/>
    </reaction>
</comment>
<dbReference type="SUPFAM" id="SSF56420">
    <property type="entry name" value="Peptide deformylase"/>
    <property type="match status" value="1"/>
</dbReference>
<dbReference type="NCBIfam" id="NF001159">
    <property type="entry name" value="PRK00150.1-3"/>
    <property type="match status" value="1"/>
</dbReference>
<dbReference type="EC" id="3.5.1.88" evidence="6"/>
<feature type="binding site" evidence="6">
    <location>
        <position position="165"/>
    </location>
    <ligand>
        <name>Fe cation</name>
        <dbReference type="ChEBI" id="CHEBI:24875"/>
    </ligand>
</feature>
<keyword evidence="4 6" id="KW-0648">Protein biosynthesis</keyword>
<dbReference type="HAMAP" id="MF_00163">
    <property type="entry name" value="Pep_deformylase"/>
    <property type="match status" value="1"/>
</dbReference>
<proteinExistence type="inferred from homology"/>
<keyword evidence="3 6" id="KW-0378">Hydrolase</keyword>
<dbReference type="EMBL" id="BMCU01000002">
    <property type="protein sequence ID" value="GGG05562.1"/>
    <property type="molecule type" value="Genomic_DNA"/>
</dbReference>
<comment type="similarity">
    <text evidence="1 6">Belongs to the polypeptide deformylase family.</text>
</comment>
<accession>A0A917FSY6</accession>
<dbReference type="GO" id="GO:0046872">
    <property type="term" value="F:metal ion binding"/>
    <property type="evidence" value="ECO:0007669"/>
    <property type="project" value="UniProtKB-KW"/>
</dbReference>
<dbReference type="RefSeq" id="WP_188544609.1">
    <property type="nucleotide sequence ID" value="NZ_BMCU01000002.1"/>
</dbReference>
<keyword evidence="8" id="KW-1185">Reference proteome</keyword>
<comment type="cofactor">
    <cofactor evidence="6">
        <name>Fe(2+)</name>
        <dbReference type="ChEBI" id="CHEBI:29033"/>
    </cofactor>
    <text evidence="6">Binds 1 Fe(2+) ion.</text>
</comment>
<evidence type="ECO:0000313" key="8">
    <source>
        <dbReference type="Proteomes" id="UP000654257"/>
    </source>
</evidence>
<evidence type="ECO:0000256" key="1">
    <source>
        <dbReference type="ARBA" id="ARBA00010759"/>
    </source>
</evidence>
<dbReference type="FunFam" id="3.90.45.10:FF:000003">
    <property type="entry name" value="Peptide deformylase"/>
    <property type="match status" value="1"/>
</dbReference>
<feature type="binding site" evidence="6">
    <location>
        <position position="123"/>
    </location>
    <ligand>
        <name>Fe cation</name>
        <dbReference type="ChEBI" id="CHEBI:24875"/>
    </ligand>
</feature>
<name>A0A917FSY6_9NOCA</name>
<comment type="caution">
    <text evidence="7">The sequence shown here is derived from an EMBL/GenBank/DDBJ whole genome shotgun (WGS) entry which is preliminary data.</text>
</comment>
<dbReference type="InterPro" id="IPR036821">
    <property type="entry name" value="Peptide_deformylase_sf"/>
</dbReference>
<feature type="binding site" evidence="6">
    <location>
        <position position="169"/>
    </location>
    <ligand>
        <name>Fe cation</name>
        <dbReference type="ChEBI" id="CHEBI:24875"/>
    </ligand>
</feature>
<reference evidence="7" key="1">
    <citation type="journal article" date="2014" name="Int. J. Syst. Evol. Microbiol.">
        <title>Complete genome sequence of Corynebacterium casei LMG S-19264T (=DSM 44701T), isolated from a smear-ripened cheese.</title>
        <authorList>
            <consortium name="US DOE Joint Genome Institute (JGI-PGF)"/>
            <person name="Walter F."/>
            <person name="Albersmeier A."/>
            <person name="Kalinowski J."/>
            <person name="Ruckert C."/>
        </authorList>
    </citation>
    <scope>NUCLEOTIDE SEQUENCE</scope>
    <source>
        <strain evidence="7">CCM 7905</strain>
    </source>
</reference>
<gene>
    <name evidence="7" type="primary">def1</name>
    <name evidence="6" type="synonym">def</name>
    <name evidence="7" type="ORF">GCM10007304_19620</name>
</gene>
<feature type="active site" evidence="6">
    <location>
        <position position="166"/>
    </location>
</feature>